<feature type="transmembrane region" description="Helical" evidence="1">
    <location>
        <begin position="6"/>
        <end position="23"/>
    </location>
</feature>
<dbReference type="Proteomes" id="UP000030533">
    <property type="component" value="Unassembled WGS sequence"/>
</dbReference>
<protein>
    <submittedName>
        <fullName evidence="2">Uncharacterized protein</fullName>
    </submittedName>
</protein>
<comment type="caution">
    <text evidence="2">The sequence shown here is derived from an EMBL/GenBank/DDBJ whole genome shotgun (WGS) entry which is preliminary data.</text>
</comment>
<sequence>MELIIYIFLFLILFLGVIFNLKITNFKKIKEIRNKAKYYSKKNN</sequence>
<keyword evidence="1" id="KW-0472">Membrane</keyword>
<keyword evidence="1" id="KW-1133">Transmembrane helix</keyword>
<accession>A0A0A2AML4</accession>
<dbReference type="STRING" id="167548.EU98_0812"/>
<keyword evidence="1" id="KW-0812">Transmembrane</keyword>
<reference evidence="3" key="1">
    <citation type="journal article" date="2014" name="Sci. Data">
        <title>Genomes of diverse isolates of the marine cyanobacterium Prochlorococcus.</title>
        <authorList>
            <person name="Biller S."/>
            <person name="Berube P."/>
            <person name="Thompson J."/>
            <person name="Kelly L."/>
            <person name="Roggensack S."/>
            <person name="Awad L."/>
            <person name="Roache-Johnson K."/>
            <person name="Ding H."/>
            <person name="Giovannoni S.J."/>
            <person name="Moore L.R."/>
            <person name="Chisholm S.W."/>
        </authorList>
    </citation>
    <scope>NUCLEOTIDE SEQUENCE [LARGE SCALE GENOMIC DNA]</scope>
    <source>
        <strain evidence="3">MIT 9314</strain>
    </source>
</reference>
<evidence type="ECO:0000313" key="2">
    <source>
        <dbReference type="EMBL" id="KGG01785.1"/>
    </source>
</evidence>
<dbReference type="EMBL" id="JNAO01000008">
    <property type="protein sequence ID" value="KGG01785.1"/>
    <property type="molecule type" value="Genomic_DNA"/>
</dbReference>
<evidence type="ECO:0000256" key="1">
    <source>
        <dbReference type="SAM" id="Phobius"/>
    </source>
</evidence>
<dbReference type="AlphaFoldDB" id="A0A0A2AML4"/>
<name>A0A0A2AML4_PROMR</name>
<evidence type="ECO:0000313" key="3">
    <source>
        <dbReference type="Proteomes" id="UP000030533"/>
    </source>
</evidence>
<gene>
    <name evidence="2" type="ORF">EU98_0812</name>
</gene>
<proteinExistence type="predicted"/>
<organism evidence="2 3">
    <name type="scientific">Prochlorococcus marinus str. MIT 9314</name>
    <dbReference type="NCBI Taxonomy" id="167548"/>
    <lineage>
        <taxon>Bacteria</taxon>
        <taxon>Bacillati</taxon>
        <taxon>Cyanobacteriota</taxon>
        <taxon>Cyanophyceae</taxon>
        <taxon>Synechococcales</taxon>
        <taxon>Prochlorococcaceae</taxon>
        <taxon>Prochlorococcus</taxon>
    </lineage>
</organism>